<gene>
    <name evidence="2" type="ORF">SAMN05216272_10254</name>
</gene>
<accession>A0A1G8DNC5</accession>
<protein>
    <recommendedName>
        <fullName evidence="4">DUF4197 domain-containing protein</fullName>
    </recommendedName>
</protein>
<keyword evidence="1" id="KW-0732">Signal</keyword>
<dbReference type="STRING" id="428992.SAMN05216272_10254"/>
<dbReference type="OrthoDB" id="5292580at2"/>
<keyword evidence="3" id="KW-1185">Reference proteome</keyword>
<dbReference type="Pfam" id="PF13852">
    <property type="entry name" value="DUF4197"/>
    <property type="match status" value="1"/>
</dbReference>
<feature type="chain" id="PRO_5011620788" description="DUF4197 domain-containing protein" evidence="1">
    <location>
        <begin position="20"/>
        <end position="225"/>
    </location>
</feature>
<feature type="signal peptide" evidence="1">
    <location>
        <begin position="1"/>
        <end position="19"/>
    </location>
</feature>
<evidence type="ECO:0000256" key="1">
    <source>
        <dbReference type="SAM" id="SignalP"/>
    </source>
</evidence>
<evidence type="ECO:0000313" key="3">
    <source>
        <dbReference type="Proteomes" id="UP000199636"/>
    </source>
</evidence>
<organism evidence="2 3">
    <name type="scientific">Pseudomonas panipatensis</name>
    <dbReference type="NCBI Taxonomy" id="428992"/>
    <lineage>
        <taxon>Bacteria</taxon>
        <taxon>Pseudomonadati</taxon>
        <taxon>Pseudomonadota</taxon>
        <taxon>Gammaproteobacteria</taxon>
        <taxon>Pseudomonadales</taxon>
        <taxon>Pseudomonadaceae</taxon>
        <taxon>Pseudomonas</taxon>
    </lineage>
</organism>
<evidence type="ECO:0000313" key="2">
    <source>
        <dbReference type="EMBL" id="SDH59019.1"/>
    </source>
</evidence>
<proteinExistence type="predicted"/>
<dbReference type="AlphaFoldDB" id="A0A1G8DNC5"/>
<dbReference type="EMBL" id="FNDS01000002">
    <property type="protein sequence ID" value="SDH59019.1"/>
    <property type="molecule type" value="Genomic_DNA"/>
</dbReference>
<reference evidence="3" key="1">
    <citation type="submission" date="2016-10" db="EMBL/GenBank/DDBJ databases">
        <authorList>
            <person name="Varghese N."/>
            <person name="Submissions S."/>
        </authorList>
    </citation>
    <scope>NUCLEOTIDE SEQUENCE [LARGE SCALE GENOMIC DNA]</scope>
    <source>
        <strain evidence="3">CCM 7469</strain>
    </source>
</reference>
<dbReference type="InterPro" id="IPR025245">
    <property type="entry name" value="DUF4197"/>
</dbReference>
<dbReference type="RefSeq" id="WP_090261305.1">
    <property type="nucleotide sequence ID" value="NZ_FNDS01000002.1"/>
</dbReference>
<name>A0A1G8DNC5_9PSED</name>
<evidence type="ECO:0008006" key="4">
    <source>
        <dbReference type="Google" id="ProtNLM"/>
    </source>
</evidence>
<sequence>MRSLPLLLAGALLSASVSAQNLSSLSQDEASDGLKDTLEQSVQLAVKQLGKPGGFANDPLVRIELPGRLEQAARLMKQVGLGARADELEKRMNLAAEAAVPQARTLLAEAVRNMTLADAKGILSGGEDSATQYLKRSSGEQLRQRFLPIVAQATEQFDLTQQYNALASQAATFGMLDNKHGSIEEYVTEQTLNGLFKVIGQQEKGIRGNPAAAATGLAQRVLSAH</sequence>
<dbReference type="Proteomes" id="UP000199636">
    <property type="component" value="Unassembled WGS sequence"/>
</dbReference>